<evidence type="ECO:0000313" key="1">
    <source>
        <dbReference type="EMBL" id="MBX09384.1"/>
    </source>
</evidence>
<proteinExistence type="predicted"/>
<dbReference type="EMBL" id="GGEC01028900">
    <property type="protein sequence ID" value="MBX09384.1"/>
    <property type="molecule type" value="Transcribed_RNA"/>
</dbReference>
<sequence>MYVVKNRKI</sequence>
<organism evidence="1">
    <name type="scientific">Rhizophora mucronata</name>
    <name type="common">Asiatic mangrove</name>
    <dbReference type="NCBI Taxonomy" id="61149"/>
    <lineage>
        <taxon>Eukaryota</taxon>
        <taxon>Viridiplantae</taxon>
        <taxon>Streptophyta</taxon>
        <taxon>Embryophyta</taxon>
        <taxon>Tracheophyta</taxon>
        <taxon>Spermatophyta</taxon>
        <taxon>Magnoliopsida</taxon>
        <taxon>eudicotyledons</taxon>
        <taxon>Gunneridae</taxon>
        <taxon>Pentapetalae</taxon>
        <taxon>rosids</taxon>
        <taxon>fabids</taxon>
        <taxon>Malpighiales</taxon>
        <taxon>Rhizophoraceae</taxon>
        <taxon>Rhizophora</taxon>
    </lineage>
</organism>
<reference evidence="1" key="1">
    <citation type="submission" date="2018-02" db="EMBL/GenBank/DDBJ databases">
        <title>Rhizophora mucronata_Transcriptome.</title>
        <authorList>
            <person name="Meera S.P."/>
            <person name="Sreeshan A."/>
            <person name="Augustine A."/>
        </authorList>
    </citation>
    <scope>NUCLEOTIDE SEQUENCE</scope>
    <source>
        <tissue evidence="1">Leaf</tissue>
    </source>
</reference>
<protein>
    <submittedName>
        <fullName evidence="1">Uncharacterized protein</fullName>
    </submittedName>
</protein>
<accession>A0A2P2KUI0</accession>
<name>A0A2P2KUI0_RHIMU</name>